<accession>A0AB34K040</accession>
<dbReference type="AlphaFoldDB" id="A0AB34K040"/>
<keyword evidence="3" id="KW-1185">Reference proteome</keyword>
<feature type="region of interest" description="Disordered" evidence="1">
    <location>
        <begin position="1"/>
        <end position="26"/>
    </location>
</feature>
<protein>
    <submittedName>
        <fullName evidence="2">Uncharacterized protein</fullName>
    </submittedName>
</protein>
<evidence type="ECO:0000256" key="1">
    <source>
        <dbReference type="SAM" id="MobiDB-lite"/>
    </source>
</evidence>
<gene>
    <name evidence="2" type="ORF">AB1Y20_020683</name>
</gene>
<evidence type="ECO:0000313" key="3">
    <source>
        <dbReference type="Proteomes" id="UP001515480"/>
    </source>
</evidence>
<organism evidence="2 3">
    <name type="scientific">Prymnesium parvum</name>
    <name type="common">Toxic golden alga</name>
    <dbReference type="NCBI Taxonomy" id="97485"/>
    <lineage>
        <taxon>Eukaryota</taxon>
        <taxon>Haptista</taxon>
        <taxon>Haptophyta</taxon>
        <taxon>Prymnesiophyceae</taxon>
        <taxon>Prymnesiales</taxon>
        <taxon>Prymnesiaceae</taxon>
        <taxon>Prymnesium</taxon>
    </lineage>
</organism>
<reference evidence="2 3" key="1">
    <citation type="journal article" date="2024" name="Science">
        <title>Giant polyketide synthase enzymes in the biosynthesis of giant marine polyether toxins.</title>
        <authorList>
            <person name="Fallon T.R."/>
            <person name="Shende V.V."/>
            <person name="Wierzbicki I.H."/>
            <person name="Pendleton A.L."/>
            <person name="Watervoot N.F."/>
            <person name="Auber R.P."/>
            <person name="Gonzalez D.J."/>
            <person name="Wisecaver J.H."/>
            <person name="Moore B.S."/>
        </authorList>
    </citation>
    <scope>NUCLEOTIDE SEQUENCE [LARGE SCALE GENOMIC DNA]</scope>
    <source>
        <strain evidence="2 3">12B1</strain>
    </source>
</reference>
<comment type="caution">
    <text evidence="2">The sequence shown here is derived from an EMBL/GenBank/DDBJ whole genome shotgun (WGS) entry which is preliminary data.</text>
</comment>
<name>A0AB34K040_PRYPA</name>
<sequence>MQAPAAVIGRSHAAPAPSPETNETTVGNTLPLHQELLHSALLPLCRPVHSPAMVEEVRHVHLPFNAGISAALSPSHSIRIALTESRVLLRICCVEPR</sequence>
<dbReference type="Proteomes" id="UP001515480">
    <property type="component" value="Unassembled WGS sequence"/>
</dbReference>
<dbReference type="EMBL" id="JBGBPQ010000004">
    <property type="protein sequence ID" value="KAL1525849.1"/>
    <property type="molecule type" value="Genomic_DNA"/>
</dbReference>
<proteinExistence type="predicted"/>
<evidence type="ECO:0000313" key="2">
    <source>
        <dbReference type="EMBL" id="KAL1525849.1"/>
    </source>
</evidence>